<reference evidence="1" key="1">
    <citation type="submission" date="2017-05" db="EMBL/GenBank/DDBJ databases">
        <authorList>
            <person name="Imhoff J.F."/>
            <person name="Rahn T."/>
            <person name="Kuenzel S."/>
            <person name="Neulinger S.C."/>
        </authorList>
    </citation>
    <scope>NUCLEOTIDE SEQUENCE</scope>
    <source>
        <strain evidence="1">DSM 4395</strain>
    </source>
</reference>
<accession>A0AAJ0UDG0</accession>
<organism evidence="1 2">
    <name type="scientific">Halochromatium salexigens</name>
    <name type="common">Chromatium salexigens</name>
    <dbReference type="NCBI Taxonomy" id="49447"/>
    <lineage>
        <taxon>Bacteria</taxon>
        <taxon>Pseudomonadati</taxon>
        <taxon>Pseudomonadota</taxon>
        <taxon>Gammaproteobacteria</taxon>
        <taxon>Chromatiales</taxon>
        <taxon>Chromatiaceae</taxon>
        <taxon>Halochromatium</taxon>
    </lineage>
</organism>
<comment type="caution">
    <text evidence="1">The sequence shown here is derived from an EMBL/GenBank/DDBJ whole genome shotgun (WGS) entry which is preliminary data.</text>
</comment>
<name>A0AAJ0UDG0_HALSE</name>
<proteinExistence type="predicted"/>
<dbReference type="Proteomes" id="UP001296967">
    <property type="component" value="Unassembled WGS sequence"/>
</dbReference>
<gene>
    <name evidence="1" type="ORF">CCR82_01895</name>
</gene>
<evidence type="ECO:0000313" key="2">
    <source>
        <dbReference type="Proteomes" id="UP001296967"/>
    </source>
</evidence>
<keyword evidence="2" id="KW-1185">Reference proteome</keyword>
<reference evidence="1" key="2">
    <citation type="journal article" date="2020" name="Microorganisms">
        <title>Osmotic Adaptation and Compatible Solute Biosynthesis of Phototrophic Bacteria as Revealed from Genome Analyses.</title>
        <authorList>
            <person name="Imhoff J.F."/>
            <person name="Rahn T."/>
            <person name="Kunzel S."/>
            <person name="Keller A."/>
            <person name="Neulinger S.C."/>
        </authorList>
    </citation>
    <scope>NUCLEOTIDE SEQUENCE</scope>
    <source>
        <strain evidence="1">DSM 4395</strain>
    </source>
</reference>
<dbReference type="EMBL" id="NHSF01000012">
    <property type="protein sequence ID" value="MBK5929318.1"/>
    <property type="molecule type" value="Genomic_DNA"/>
</dbReference>
<evidence type="ECO:0000313" key="1">
    <source>
        <dbReference type="EMBL" id="MBK5929318.1"/>
    </source>
</evidence>
<dbReference type="AlphaFoldDB" id="A0AAJ0UDG0"/>
<protein>
    <submittedName>
        <fullName evidence="1">Uncharacterized protein</fullName>
    </submittedName>
</protein>
<sequence length="81" mass="8822">MMRLVGIDRPLAEQRVADMDDESAVLSSLQRWMLVVDGCCAWARLIRINSWFDVVGEAPDGVANLILAGTHGLGPQVDGDQ</sequence>